<reference evidence="1" key="1">
    <citation type="journal article" date="2021" name="Environ. Microbiol.">
        <title>Gene family expansions and transcriptome signatures uncover fungal adaptations to wood decay.</title>
        <authorList>
            <person name="Hage H."/>
            <person name="Miyauchi S."/>
            <person name="Viragh M."/>
            <person name="Drula E."/>
            <person name="Min B."/>
            <person name="Chaduli D."/>
            <person name="Navarro D."/>
            <person name="Favel A."/>
            <person name="Norest M."/>
            <person name="Lesage-Meessen L."/>
            <person name="Balint B."/>
            <person name="Merenyi Z."/>
            <person name="de Eugenio L."/>
            <person name="Morin E."/>
            <person name="Martinez A.T."/>
            <person name="Baldrian P."/>
            <person name="Stursova M."/>
            <person name="Martinez M.J."/>
            <person name="Novotny C."/>
            <person name="Magnuson J.K."/>
            <person name="Spatafora J.W."/>
            <person name="Maurice S."/>
            <person name="Pangilinan J."/>
            <person name="Andreopoulos W."/>
            <person name="LaButti K."/>
            <person name="Hundley H."/>
            <person name="Na H."/>
            <person name="Kuo A."/>
            <person name="Barry K."/>
            <person name="Lipzen A."/>
            <person name="Henrissat B."/>
            <person name="Riley R."/>
            <person name="Ahrendt S."/>
            <person name="Nagy L.G."/>
            <person name="Grigoriev I.V."/>
            <person name="Martin F."/>
            <person name="Rosso M.N."/>
        </authorList>
    </citation>
    <scope>NUCLEOTIDE SEQUENCE</scope>
    <source>
        <strain evidence="1">CBS 384.51</strain>
    </source>
</reference>
<comment type="caution">
    <text evidence="1">The sequence shown here is derived from an EMBL/GenBank/DDBJ whole genome shotgun (WGS) entry which is preliminary data.</text>
</comment>
<accession>A0ACB8TWV7</accession>
<keyword evidence="2" id="KW-1185">Reference proteome</keyword>
<organism evidence="1 2">
    <name type="scientific">Irpex rosettiformis</name>
    <dbReference type="NCBI Taxonomy" id="378272"/>
    <lineage>
        <taxon>Eukaryota</taxon>
        <taxon>Fungi</taxon>
        <taxon>Dikarya</taxon>
        <taxon>Basidiomycota</taxon>
        <taxon>Agaricomycotina</taxon>
        <taxon>Agaricomycetes</taxon>
        <taxon>Polyporales</taxon>
        <taxon>Irpicaceae</taxon>
        <taxon>Irpex</taxon>
    </lineage>
</organism>
<evidence type="ECO:0000313" key="2">
    <source>
        <dbReference type="Proteomes" id="UP001055072"/>
    </source>
</evidence>
<name>A0ACB8TWV7_9APHY</name>
<sequence>MVCSSPKFAPTYGKFPTPVDELRVGDVFWYRVAVDAEDVADHTSETAKDVRNNRRTKRLVVVICTSPLLVLYLATFNRATTLPNTLLDQSVWYPVDEARSPNCVHFLPLETEPRQTFAQWVNIRRLYVVGDNLVERIGGFHFPERAIEQLINALMFRMKAEVIQFQMSLVLSAYRVSYSRV</sequence>
<dbReference type="EMBL" id="MU274923">
    <property type="protein sequence ID" value="KAI0086563.1"/>
    <property type="molecule type" value="Genomic_DNA"/>
</dbReference>
<proteinExistence type="predicted"/>
<gene>
    <name evidence="1" type="ORF">BDY19DRAFT_350581</name>
</gene>
<dbReference type="Proteomes" id="UP001055072">
    <property type="component" value="Unassembled WGS sequence"/>
</dbReference>
<evidence type="ECO:0000313" key="1">
    <source>
        <dbReference type="EMBL" id="KAI0086563.1"/>
    </source>
</evidence>
<protein>
    <submittedName>
        <fullName evidence="1">Uncharacterized protein</fullName>
    </submittedName>
</protein>